<dbReference type="FunFam" id="3.40.850.10:FF:000019">
    <property type="entry name" value="Kinesin-like protein KIN-5D"/>
    <property type="match status" value="1"/>
</dbReference>
<dbReference type="PRINTS" id="PR00380">
    <property type="entry name" value="KINESINHEAVY"/>
</dbReference>
<dbReference type="GO" id="GO:0005875">
    <property type="term" value="C:microtubule associated complex"/>
    <property type="evidence" value="ECO:0007669"/>
    <property type="project" value="TreeGrafter"/>
</dbReference>
<evidence type="ECO:0000259" key="14">
    <source>
        <dbReference type="PROSITE" id="PS50067"/>
    </source>
</evidence>
<feature type="domain" description="Kinesin motor" evidence="14">
    <location>
        <begin position="18"/>
        <end position="368"/>
    </location>
</feature>
<evidence type="ECO:0000256" key="4">
    <source>
        <dbReference type="ARBA" id="ARBA00022741"/>
    </source>
</evidence>
<proteinExistence type="inferred from homology"/>
<dbReference type="InterPro" id="IPR027640">
    <property type="entry name" value="Kinesin-like_fam"/>
</dbReference>
<evidence type="ECO:0000256" key="6">
    <source>
        <dbReference type="ARBA" id="ARBA00023054"/>
    </source>
</evidence>
<feature type="compositionally biased region" description="Polar residues" evidence="13">
    <location>
        <begin position="655"/>
        <end position="665"/>
    </location>
</feature>
<dbReference type="InterPro" id="IPR027417">
    <property type="entry name" value="P-loop_NTPase"/>
</dbReference>
<sequence>MGDKTAAVSSDATPPPECVRVVVRVRPSNERERKLQAADESVVAIRPATDPVDLPTRLDVKCGQPSVVDSSFNYDAIFGTNASQHDVYGYMQSSVEQVVQGFNCTIFAYGQTGTGKTHTMMGPDSSLRQGDMSQWGVIPRAVDGLFQELKAVGGCGAGAFVHCSYMQIYNNQVFDLLQSSSMKDQPPLQVREMIKGHAKHIYVSGISEFRVGNAQEVLDLLQVGSKNRTIRATECNEKSSRSHALLQLSMEVESRGNERTTIIRRAKLNLVDLAGSEKWDTDVAMTQDRTRELRNINASLSALGNVIAALTDKKRSHIPYRDSKLTRLLQDSLGGNTRTIVIATISPSAAAVEETLSTLQFAERAKQIALNVQVNEVVDDAILLARAQREIQKLKLQLNTEQPNVSAMAQRILSLEAQLELLRAENQQIKAQLAARTSSTDFHPRTAPATNSTAHDQMATFSDSSMTTSLPPPRRLPLSAQGRNQTASRPSGKRSVTAPRTPPSVGGTNQDEGEVVVPDWEQQTQPYLAQLEDIQNERRELETQLEKLKFTHVPEEDDVCPMCHLVIDHHTDAELDQCIDLERRMSTQPTSNPHVARVQTISDGHDATAADATILRFAAPPPVLNQPSLPSIASRPGKSSFGVEPPTPYEHREGSLSSRGSNKAQTLVPVPTKPKPKRNSLPSKLVKAKVNLAKSPYIVKADKPDENRKEPTVAGVGVGLQNGVRDIGLNISVYTYRYDCWYPCTIVGYDTKRKMHCCLYEYGDKQWTVLRDKKFKVLGRDNETSPPRHPPSPRGKVPSSPHSKNQHS</sequence>
<evidence type="ECO:0000256" key="1">
    <source>
        <dbReference type="ARBA" id="ARBA00004245"/>
    </source>
</evidence>
<dbReference type="GO" id="GO:0008017">
    <property type="term" value="F:microtubule binding"/>
    <property type="evidence" value="ECO:0007669"/>
    <property type="project" value="InterPro"/>
</dbReference>
<dbReference type="VEuPathDB" id="FungiDB:H257_09592"/>
<dbReference type="InterPro" id="IPR001752">
    <property type="entry name" value="Kinesin_motor_dom"/>
</dbReference>
<evidence type="ECO:0000256" key="10">
    <source>
        <dbReference type="PROSITE-ProRule" id="PRU00283"/>
    </source>
</evidence>
<dbReference type="GO" id="GO:0007052">
    <property type="term" value="P:mitotic spindle organization"/>
    <property type="evidence" value="ECO:0007669"/>
    <property type="project" value="TreeGrafter"/>
</dbReference>
<feature type="region of interest" description="Disordered" evidence="13">
    <location>
        <begin position="626"/>
        <end position="680"/>
    </location>
</feature>
<dbReference type="GO" id="GO:0005874">
    <property type="term" value="C:microtubule"/>
    <property type="evidence" value="ECO:0007669"/>
    <property type="project" value="UniProtKB-KW"/>
</dbReference>
<dbReference type="RefSeq" id="XP_009834150.1">
    <property type="nucleotide sequence ID" value="XM_009835848.1"/>
</dbReference>
<dbReference type="GO" id="GO:0003777">
    <property type="term" value="F:microtubule motor activity"/>
    <property type="evidence" value="ECO:0007669"/>
    <property type="project" value="InterPro"/>
</dbReference>
<dbReference type="PANTHER" id="PTHR47969">
    <property type="entry name" value="CHROMOSOME-ASSOCIATED KINESIN KIF4A-RELATED"/>
    <property type="match status" value="1"/>
</dbReference>
<organism evidence="15">
    <name type="scientific">Aphanomyces astaci</name>
    <name type="common">Crayfish plague agent</name>
    <dbReference type="NCBI Taxonomy" id="112090"/>
    <lineage>
        <taxon>Eukaryota</taxon>
        <taxon>Sar</taxon>
        <taxon>Stramenopiles</taxon>
        <taxon>Oomycota</taxon>
        <taxon>Saprolegniomycetes</taxon>
        <taxon>Saprolegniales</taxon>
        <taxon>Verrucalvaceae</taxon>
        <taxon>Aphanomyces</taxon>
    </lineage>
</organism>
<dbReference type="AlphaFoldDB" id="W4GAC4"/>
<dbReference type="EMBL" id="KI913136">
    <property type="protein sequence ID" value="ETV76605.1"/>
    <property type="molecule type" value="Genomic_DNA"/>
</dbReference>
<feature type="region of interest" description="Disordered" evidence="13">
    <location>
        <begin position="778"/>
        <end position="808"/>
    </location>
</feature>
<keyword evidence="4 10" id="KW-0547">Nucleotide-binding</keyword>
<feature type="coiled-coil region" evidence="12">
    <location>
        <begin position="405"/>
        <end position="432"/>
    </location>
</feature>
<dbReference type="PANTHER" id="PTHR47969:SF15">
    <property type="entry name" value="CHROMOSOME-ASSOCIATED KINESIN KIF4A-RELATED"/>
    <property type="match status" value="1"/>
</dbReference>
<keyword evidence="8" id="KW-0206">Cytoskeleton</keyword>
<keyword evidence="3 11" id="KW-0493">Microtubule</keyword>
<evidence type="ECO:0000256" key="8">
    <source>
        <dbReference type="ARBA" id="ARBA00023212"/>
    </source>
</evidence>
<feature type="binding site" evidence="10">
    <location>
        <begin position="110"/>
        <end position="117"/>
    </location>
    <ligand>
        <name>ATP</name>
        <dbReference type="ChEBI" id="CHEBI:30616"/>
    </ligand>
</feature>
<dbReference type="CDD" id="cd00106">
    <property type="entry name" value="KISc"/>
    <property type="match status" value="1"/>
</dbReference>
<keyword evidence="6 12" id="KW-0175">Coiled coil</keyword>
<feature type="region of interest" description="Disordered" evidence="13">
    <location>
        <begin position="435"/>
        <end position="512"/>
    </location>
</feature>
<evidence type="ECO:0000313" key="15">
    <source>
        <dbReference type="EMBL" id="ETV76605.1"/>
    </source>
</evidence>
<evidence type="ECO:0000256" key="2">
    <source>
        <dbReference type="ARBA" id="ARBA00022490"/>
    </source>
</evidence>
<feature type="compositionally biased region" description="Polar residues" evidence="13">
    <location>
        <begin position="448"/>
        <end position="469"/>
    </location>
</feature>
<keyword evidence="2" id="KW-0963">Cytoplasm</keyword>
<keyword evidence="5 10" id="KW-0067">ATP-binding</keyword>
<dbReference type="InterPro" id="IPR019821">
    <property type="entry name" value="Kinesin_motor_CS"/>
</dbReference>
<dbReference type="GO" id="GO:0005524">
    <property type="term" value="F:ATP binding"/>
    <property type="evidence" value="ECO:0007669"/>
    <property type="project" value="UniProtKB-UniRule"/>
</dbReference>
<evidence type="ECO:0000256" key="9">
    <source>
        <dbReference type="ARBA" id="ARBA00034704"/>
    </source>
</evidence>
<dbReference type="InterPro" id="IPR036961">
    <property type="entry name" value="Kinesin_motor_dom_sf"/>
</dbReference>
<dbReference type="Gene3D" id="3.40.850.10">
    <property type="entry name" value="Kinesin motor domain"/>
    <property type="match status" value="1"/>
</dbReference>
<dbReference type="PROSITE" id="PS00411">
    <property type="entry name" value="KINESIN_MOTOR_1"/>
    <property type="match status" value="1"/>
</dbReference>
<comment type="subcellular location">
    <subcellularLocation>
        <location evidence="1">Cytoplasm</location>
        <location evidence="1">Cytoskeleton</location>
    </subcellularLocation>
</comment>
<dbReference type="STRING" id="112090.W4GAC4"/>
<dbReference type="GO" id="GO:0051231">
    <property type="term" value="P:spindle elongation"/>
    <property type="evidence" value="ECO:0007669"/>
    <property type="project" value="TreeGrafter"/>
</dbReference>
<reference evidence="15" key="1">
    <citation type="submission" date="2013-12" db="EMBL/GenBank/DDBJ databases">
        <title>The Genome Sequence of Aphanomyces astaci APO3.</title>
        <authorList>
            <consortium name="The Broad Institute Genomics Platform"/>
            <person name="Russ C."/>
            <person name="Tyler B."/>
            <person name="van West P."/>
            <person name="Dieguez-Uribeondo J."/>
            <person name="Young S.K."/>
            <person name="Zeng Q."/>
            <person name="Gargeya S."/>
            <person name="Fitzgerald M."/>
            <person name="Abouelleil A."/>
            <person name="Alvarado L."/>
            <person name="Chapman S.B."/>
            <person name="Gainer-Dewar J."/>
            <person name="Goldberg J."/>
            <person name="Griggs A."/>
            <person name="Gujja S."/>
            <person name="Hansen M."/>
            <person name="Howarth C."/>
            <person name="Imamovic A."/>
            <person name="Ireland A."/>
            <person name="Larimer J."/>
            <person name="McCowan C."/>
            <person name="Murphy C."/>
            <person name="Pearson M."/>
            <person name="Poon T.W."/>
            <person name="Priest M."/>
            <person name="Roberts A."/>
            <person name="Saif S."/>
            <person name="Shea T."/>
            <person name="Sykes S."/>
            <person name="Wortman J."/>
            <person name="Nusbaum C."/>
            <person name="Birren B."/>
        </authorList>
    </citation>
    <scope>NUCLEOTIDE SEQUENCE [LARGE SCALE GENOMIC DNA]</scope>
    <source>
        <strain evidence="15">APO3</strain>
    </source>
</reference>
<evidence type="ECO:0000256" key="5">
    <source>
        <dbReference type="ARBA" id="ARBA00022840"/>
    </source>
</evidence>
<evidence type="ECO:0000256" key="7">
    <source>
        <dbReference type="ARBA" id="ARBA00023175"/>
    </source>
</evidence>
<dbReference type="OrthoDB" id="3176171at2759"/>
<keyword evidence="7 10" id="KW-0505">Motor protein</keyword>
<protein>
    <recommendedName>
        <fullName evidence="11">Kinesin-like protein</fullName>
    </recommendedName>
</protein>
<dbReference type="Pfam" id="PF00225">
    <property type="entry name" value="Kinesin"/>
    <property type="match status" value="1"/>
</dbReference>
<accession>W4GAC4</accession>
<dbReference type="PROSITE" id="PS50067">
    <property type="entry name" value="KINESIN_MOTOR_2"/>
    <property type="match status" value="1"/>
</dbReference>
<gene>
    <name evidence="15" type="ORF">H257_09592</name>
</gene>
<evidence type="ECO:0000256" key="11">
    <source>
        <dbReference type="RuleBase" id="RU000394"/>
    </source>
</evidence>
<name>W4GAC4_APHAT</name>
<evidence type="ECO:0000256" key="13">
    <source>
        <dbReference type="SAM" id="MobiDB-lite"/>
    </source>
</evidence>
<dbReference type="SMART" id="SM00129">
    <property type="entry name" value="KISc"/>
    <property type="match status" value="1"/>
</dbReference>
<dbReference type="GO" id="GO:0007018">
    <property type="term" value="P:microtubule-based movement"/>
    <property type="evidence" value="ECO:0007669"/>
    <property type="project" value="InterPro"/>
</dbReference>
<evidence type="ECO:0000256" key="3">
    <source>
        <dbReference type="ARBA" id="ARBA00022701"/>
    </source>
</evidence>
<dbReference type="SUPFAM" id="SSF52540">
    <property type="entry name" value="P-loop containing nucleoside triphosphate hydrolases"/>
    <property type="match status" value="1"/>
</dbReference>
<dbReference type="GeneID" id="20811588"/>
<comment type="similarity">
    <text evidence="9">Belongs to the TRAFAC class myosin-kinesin ATPase superfamily. Kinesin family. KIN-5/BimC subfamily.</text>
</comment>
<evidence type="ECO:0000256" key="12">
    <source>
        <dbReference type="SAM" id="Coils"/>
    </source>
</evidence>